<evidence type="ECO:0000256" key="1">
    <source>
        <dbReference type="ARBA" id="ARBA00005860"/>
    </source>
</evidence>
<keyword evidence="4 10" id="KW-0378">Hydrolase</keyword>
<dbReference type="AlphaFoldDB" id="A0A8S1HL17"/>
<evidence type="ECO:0000256" key="9">
    <source>
        <dbReference type="PIRSR" id="PIRSR601577-2"/>
    </source>
</evidence>
<feature type="binding site" evidence="9">
    <location>
        <position position="317"/>
    </location>
    <ligand>
        <name>Zn(2+)</name>
        <dbReference type="ChEBI" id="CHEBI:29105"/>
        <note>catalytic</note>
    </ligand>
</feature>
<dbReference type="GO" id="GO:0006508">
    <property type="term" value="P:proteolysis"/>
    <property type="evidence" value="ECO:0007669"/>
    <property type="project" value="UniProtKB-KW"/>
</dbReference>
<evidence type="ECO:0000256" key="3">
    <source>
        <dbReference type="ARBA" id="ARBA00022723"/>
    </source>
</evidence>
<sequence>MSLALFFFFPCSAVAHFSPIDPSYFELPPYLPFVEKSSITATWEPIKFRVFYGKTVDSLSSAEQTFLKKGVQDTIRFYESFAKVNRDSVGLTLPYNCQKAICRKTVNCQKTVDLFPDDVKFVGCHPGQPRCTDKTVPVPMKNVDMVILVSIKSGDGTTVATCAPCSRAFDRRPSSALLTVYRESLKNYMSRKIFSRSGLYDTIVHEVAHALFFHADLYKDYVGYDQKHLISTTRHQAYPELVGKAPVVDLPIFEILKLMVQTRKVQTSNCGLLHTDEKIHGITFRNTLRAARNYYGCSSLKMVELENNGDPGSFMGHYESDFAPFETMRPDEMSMKMSFSNMSMALMEDSGWYQVDYSKHEFMAPLPGAKGCNTVGSCHLRQLEKKEAHSCFNDFNSHYARDNRKHSMAQCTTWRVFNCKDYGTNIKNYRCLPHVGSTTVNLHGSFVQDENGKAVSEMSYDVSGCFEVTCDRDHVVFKAQGKKYGCRKENEVITVRENYDRNNQWPAFGTTLLSSSFGTTYTVIRKIRCPDFCKVCESHPHCKTGRPLRARPLPPTESPPSDAEEAIGSIKDQVMSVFNSTNRLIFSSSLFSLVIFLITAV</sequence>
<dbReference type="PANTHER" id="PTHR10942:SF0">
    <property type="entry name" value="LEISHMANOLYSIN-LIKE PEPTIDASE"/>
    <property type="match status" value="1"/>
</dbReference>
<keyword evidence="11" id="KW-0732">Signal</keyword>
<comment type="caution">
    <text evidence="12">The sequence shown here is derived from an EMBL/GenBank/DDBJ whole genome shotgun (WGS) entry which is preliminary data.</text>
</comment>
<feature type="chain" id="PRO_5035761403" description="Leishmanolysin-like peptidase" evidence="11">
    <location>
        <begin position="16"/>
        <end position="601"/>
    </location>
</feature>
<feature type="active site" evidence="8">
    <location>
        <position position="206"/>
    </location>
</feature>
<feature type="binding site" evidence="9">
    <location>
        <position position="209"/>
    </location>
    <ligand>
        <name>Zn(2+)</name>
        <dbReference type="ChEBI" id="CHEBI:29105"/>
        <note>catalytic</note>
    </ligand>
</feature>
<keyword evidence="6 9" id="KW-0482">Metalloprotease</keyword>
<keyword evidence="2 10" id="KW-0645">Protease</keyword>
<dbReference type="EMBL" id="CAJGYM010000089">
    <property type="protein sequence ID" value="CAD6197263.1"/>
    <property type="molecule type" value="Genomic_DNA"/>
</dbReference>
<evidence type="ECO:0000256" key="4">
    <source>
        <dbReference type="ARBA" id="ARBA00022801"/>
    </source>
</evidence>
<dbReference type="Gene3D" id="3.90.132.10">
    <property type="entry name" value="Leishmanolysin , domain 2"/>
    <property type="match status" value="1"/>
</dbReference>
<evidence type="ECO:0000256" key="5">
    <source>
        <dbReference type="ARBA" id="ARBA00022833"/>
    </source>
</evidence>
<evidence type="ECO:0000313" key="13">
    <source>
        <dbReference type="Proteomes" id="UP000835052"/>
    </source>
</evidence>
<dbReference type="Gene3D" id="3.10.170.20">
    <property type="match status" value="1"/>
</dbReference>
<dbReference type="EC" id="3.4.24.-" evidence="10"/>
<reference evidence="12" key="1">
    <citation type="submission" date="2020-10" db="EMBL/GenBank/DDBJ databases">
        <authorList>
            <person name="Kikuchi T."/>
        </authorList>
    </citation>
    <scope>NUCLEOTIDE SEQUENCE</scope>
    <source>
        <strain evidence="12">NKZ352</strain>
    </source>
</reference>
<keyword evidence="13" id="KW-1185">Reference proteome</keyword>
<feature type="signal peptide" evidence="11">
    <location>
        <begin position="1"/>
        <end position="15"/>
    </location>
</feature>
<evidence type="ECO:0000256" key="10">
    <source>
        <dbReference type="RuleBase" id="RU366077"/>
    </source>
</evidence>
<dbReference type="GO" id="GO:0004222">
    <property type="term" value="F:metalloendopeptidase activity"/>
    <property type="evidence" value="ECO:0007669"/>
    <property type="project" value="UniProtKB-UniRule"/>
</dbReference>
<name>A0A8S1HL17_9PELO</name>
<evidence type="ECO:0000256" key="2">
    <source>
        <dbReference type="ARBA" id="ARBA00022670"/>
    </source>
</evidence>
<evidence type="ECO:0000256" key="8">
    <source>
        <dbReference type="PIRSR" id="PIRSR601577-1"/>
    </source>
</evidence>
<accession>A0A8S1HL17</accession>
<dbReference type="GO" id="GO:0046872">
    <property type="term" value="F:metal ion binding"/>
    <property type="evidence" value="ECO:0007669"/>
    <property type="project" value="UniProtKB-KW"/>
</dbReference>
<dbReference type="Proteomes" id="UP000835052">
    <property type="component" value="Unassembled WGS sequence"/>
</dbReference>
<gene>
    <name evidence="12" type="ORF">CAUJ_LOCUS13172</name>
</gene>
<protein>
    <recommendedName>
        <fullName evidence="7 10">Leishmanolysin-like peptidase</fullName>
        <ecNumber evidence="10">3.4.24.-</ecNumber>
    </recommendedName>
</protein>
<dbReference type="GO" id="GO:0007155">
    <property type="term" value="P:cell adhesion"/>
    <property type="evidence" value="ECO:0007669"/>
    <property type="project" value="InterPro"/>
</dbReference>
<dbReference type="PANTHER" id="PTHR10942">
    <property type="entry name" value="LEISHMANOLYSIN-LIKE PEPTIDASE"/>
    <property type="match status" value="1"/>
</dbReference>
<dbReference type="OrthoDB" id="527990at2759"/>
<keyword evidence="3 9" id="KW-0479">Metal-binding</keyword>
<evidence type="ECO:0000313" key="12">
    <source>
        <dbReference type="EMBL" id="CAD6197263.1"/>
    </source>
</evidence>
<evidence type="ECO:0000256" key="11">
    <source>
        <dbReference type="SAM" id="SignalP"/>
    </source>
</evidence>
<dbReference type="GO" id="GO:0005737">
    <property type="term" value="C:cytoplasm"/>
    <property type="evidence" value="ECO:0007669"/>
    <property type="project" value="TreeGrafter"/>
</dbReference>
<dbReference type="InterPro" id="IPR001577">
    <property type="entry name" value="Peptidase_M8"/>
</dbReference>
<keyword evidence="5 9" id="KW-0862">Zinc</keyword>
<dbReference type="Pfam" id="PF01457">
    <property type="entry name" value="Peptidase_M8"/>
    <property type="match status" value="1"/>
</dbReference>
<feature type="binding site" evidence="9">
    <location>
        <position position="205"/>
    </location>
    <ligand>
        <name>Zn(2+)</name>
        <dbReference type="ChEBI" id="CHEBI:29105"/>
        <note>catalytic</note>
    </ligand>
</feature>
<comment type="similarity">
    <text evidence="1 10">Belongs to the peptidase M8 family.</text>
</comment>
<evidence type="ECO:0000256" key="6">
    <source>
        <dbReference type="ARBA" id="ARBA00023049"/>
    </source>
</evidence>
<dbReference type="GO" id="GO:0016020">
    <property type="term" value="C:membrane"/>
    <property type="evidence" value="ECO:0007669"/>
    <property type="project" value="InterPro"/>
</dbReference>
<evidence type="ECO:0000256" key="7">
    <source>
        <dbReference type="ARBA" id="ARBA00039717"/>
    </source>
</evidence>
<organism evidence="12 13">
    <name type="scientific">Caenorhabditis auriculariae</name>
    <dbReference type="NCBI Taxonomy" id="2777116"/>
    <lineage>
        <taxon>Eukaryota</taxon>
        <taxon>Metazoa</taxon>
        <taxon>Ecdysozoa</taxon>
        <taxon>Nematoda</taxon>
        <taxon>Chromadorea</taxon>
        <taxon>Rhabditida</taxon>
        <taxon>Rhabditina</taxon>
        <taxon>Rhabditomorpha</taxon>
        <taxon>Rhabditoidea</taxon>
        <taxon>Rhabditidae</taxon>
        <taxon>Peloderinae</taxon>
        <taxon>Caenorhabditis</taxon>
    </lineage>
</organism>
<proteinExistence type="inferred from homology"/>
<dbReference type="SUPFAM" id="SSF55486">
    <property type="entry name" value="Metalloproteases ('zincins'), catalytic domain"/>
    <property type="match status" value="1"/>
</dbReference>
<comment type="cofactor">
    <cofactor evidence="9 10">
        <name>Zn(2+)</name>
        <dbReference type="ChEBI" id="CHEBI:29105"/>
    </cofactor>
    <text evidence="9 10">Binds 1 zinc ion per subunit.</text>
</comment>